<dbReference type="EMBL" id="BARS01052289">
    <property type="protein sequence ID" value="GAG52660.1"/>
    <property type="molecule type" value="Genomic_DNA"/>
</dbReference>
<feature type="non-terminal residue" evidence="1">
    <location>
        <position position="1"/>
    </location>
</feature>
<organism evidence="1">
    <name type="scientific">marine sediment metagenome</name>
    <dbReference type="NCBI Taxonomy" id="412755"/>
    <lineage>
        <taxon>unclassified sequences</taxon>
        <taxon>metagenomes</taxon>
        <taxon>ecological metagenomes</taxon>
    </lineage>
</organism>
<dbReference type="AlphaFoldDB" id="X0Y9Z6"/>
<reference evidence="1" key="1">
    <citation type="journal article" date="2014" name="Front. Microbiol.">
        <title>High frequency of phylogenetically diverse reductive dehalogenase-homologous genes in deep subseafloor sedimentary metagenomes.</title>
        <authorList>
            <person name="Kawai M."/>
            <person name="Futagami T."/>
            <person name="Toyoda A."/>
            <person name="Takaki Y."/>
            <person name="Nishi S."/>
            <person name="Hori S."/>
            <person name="Arai W."/>
            <person name="Tsubouchi T."/>
            <person name="Morono Y."/>
            <person name="Uchiyama I."/>
            <person name="Ito T."/>
            <person name="Fujiyama A."/>
            <person name="Inagaki F."/>
            <person name="Takami H."/>
        </authorList>
    </citation>
    <scope>NUCLEOTIDE SEQUENCE</scope>
    <source>
        <strain evidence="1">Expedition CK06-06</strain>
    </source>
</reference>
<comment type="caution">
    <text evidence="1">The sequence shown here is derived from an EMBL/GenBank/DDBJ whole genome shotgun (WGS) entry which is preliminary data.</text>
</comment>
<gene>
    <name evidence="1" type="ORF">S01H1_77765</name>
</gene>
<name>X0Y9Z6_9ZZZZ</name>
<feature type="non-terminal residue" evidence="1">
    <location>
        <position position="232"/>
    </location>
</feature>
<protein>
    <submittedName>
        <fullName evidence="1">Uncharacterized protein</fullName>
    </submittedName>
</protein>
<sequence>DVNDVNDIVEALSTIANAREFADDTQKKQLLADEFVKDVLLKAIDKAAEFEAAGKWVEAYTNCYVWLKAIDPDNQGYCDYADLLLDKAVVAAAFEDNPCETSQERFGGVKKEMFIRSIVFLDMHYVSIIDYRQMARKAIERCELMARVLGTSTRFSRDLQSKDTAAPKPKKSAAGKLAKLLFGQPEQKPFVLPDTAELTAWLESLKELANEYSIHESRVTSHESQVTFDKRK</sequence>
<proteinExistence type="predicted"/>
<accession>X0Y9Z6</accession>
<evidence type="ECO:0000313" key="1">
    <source>
        <dbReference type="EMBL" id="GAG52660.1"/>
    </source>
</evidence>